<dbReference type="EMBL" id="OZ037953">
    <property type="protein sequence ID" value="CAL1698576.1"/>
    <property type="molecule type" value="Genomic_DNA"/>
</dbReference>
<evidence type="ECO:0000313" key="2">
    <source>
        <dbReference type="EMBL" id="CAL1698576.1"/>
    </source>
</evidence>
<accession>A0ABP1CSB5</accession>
<sequence length="1153" mass="128423">MQEASLIDSPFSFHRLHLDHRFLVAMNYMDNVGPWKGVRHRVLRNTLRGLHRGDLPTLGPGQMQLYSFYTPGLATGLYDIDTVQQIDASGQKKAISVSQSFLVTAPRFSIDASLIHSTFPLSGVTAHPNILPHIVFNDPHLPWQTEIGRTSEDDSMRIPWLAVVAFEQSELKMTPEDTVFPSGFQGDPPAQSFTLSCNMTLQTLTQAGLRCAVPDLKESFDQESALPETNVDVIFPKMDLFLSLFSDSANPPSIDVDRYKYLAHARQVNTTHMADAGVLDEGTFSIIFSHRTGPLFSKGAPSTIPKPCVVHVVSLDMVNQMPTAAPDGSERAALISLYSWTYDCLPPETINFEDVMRAVGKNSDVFGTPKGIRDKAGKGLPSGVQTRIQDRIDDGYTLLRYRVQTGEETVALTRGPLTPRRVQNPEVVDNVWFDVHSNTGEDLQIIDTALGLIDISYCTAWQLGKSLAIADQAFCAALLRIRGEVRNAATEQAKQDTLSQHFEVATSERVIGSLPDTFQKLTTLTQDTPGQTRWLRPSLIQSRYQYLKSDDNGLNSRAHRSLVQQHLISQVKLLTSAADGSHFTEFKDPTNTDWSLVLNWLMDKIYLEGIPPYYLIPDPTWLPSESIRFFYVDSKWLSALVDGALSVANHLDKQDIVRQAIKGQLLKYLNKDIHPDIKHPPQVPTYGFYLRSVAVSVFPDLVIRAPWPDPNDLRAEVLRHENVRKDAMIGLLDRTPGQLDHLILSQPPHQQCFAFGQDGKLQEDSVTLEPRKVFSVQPREDMDVFPEVQYTRGPDGLCDVYDWNWRILRLDNLAKLILDTLQDARMSDPDIYDGTETNAALIGIELNDPIYRLTFTGPNAPATDVAANVMPGNPPERMSTFALPATESTRTSPDDEFSRRFITPPVAKERTRGPPRRTNQPLPTLLMVPRDSTEGPPRAVEPATPSVISTHQGADVDDVDTCSPRLDANCFTYGHVPSPTPGEDDVKMLLLDPTGRTDVIFKLHRNSVDPDTTDYISNIKLLIPVGDQADCLLSSLPGMYDARMLNNSRILPFIRSINYAGADDALMLNVVSSDLLPPVTSDSGIVIIELKPKAQSKLTPLNHNVDLSFVLNGAIIRPEAEEIRVLIIEFYRSREGNMRVAVNEIYPIGVKMT</sequence>
<keyword evidence="3" id="KW-1185">Reference proteome</keyword>
<gene>
    <name evidence="2" type="ORF">GFSPODELE1_LOCUS2215</name>
</gene>
<proteinExistence type="predicted"/>
<evidence type="ECO:0000313" key="3">
    <source>
        <dbReference type="Proteomes" id="UP001497453"/>
    </source>
</evidence>
<reference evidence="3" key="1">
    <citation type="submission" date="2024-04" db="EMBL/GenBank/DDBJ databases">
        <authorList>
            <person name="Shaw F."/>
            <person name="Minotto A."/>
        </authorList>
    </citation>
    <scope>NUCLEOTIDE SEQUENCE [LARGE SCALE GENOMIC DNA]</scope>
</reference>
<dbReference type="Proteomes" id="UP001497453">
    <property type="component" value="Chromosome 10"/>
</dbReference>
<organism evidence="2 3">
    <name type="scientific">Somion occarium</name>
    <dbReference type="NCBI Taxonomy" id="3059160"/>
    <lineage>
        <taxon>Eukaryota</taxon>
        <taxon>Fungi</taxon>
        <taxon>Dikarya</taxon>
        <taxon>Basidiomycota</taxon>
        <taxon>Agaricomycotina</taxon>
        <taxon>Agaricomycetes</taxon>
        <taxon>Polyporales</taxon>
        <taxon>Cerrenaceae</taxon>
        <taxon>Somion</taxon>
    </lineage>
</organism>
<protein>
    <submittedName>
        <fullName evidence="2">Uncharacterized protein</fullName>
    </submittedName>
</protein>
<evidence type="ECO:0000256" key="1">
    <source>
        <dbReference type="SAM" id="MobiDB-lite"/>
    </source>
</evidence>
<name>A0ABP1CSB5_9APHY</name>
<feature type="region of interest" description="Disordered" evidence="1">
    <location>
        <begin position="907"/>
        <end position="944"/>
    </location>
</feature>